<sequence length="259" mass="27713">MRVQLGPIARARGVRLLSLDEIDSTNDEARRLIETGERGPLWIVAARQTKGRGRLGREWISRPGNFYASFVFGEFSEVRVAPELGFVTGVAAMRALRALAGQGAFQLKWPNDLLLEGAKLGGILLECMNASTAPVAIIGVGVNLVDAPKDTPYPARALCEALSAPSREAFFAHFSDAMAEALELWNGGAGFAQIRQEWLASAAGLGQDITVVLSHEKLEGRFETIDASGRLVLETTDSRRTIEAGDVLIGPRATGGALA</sequence>
<organism evidence="6 7">
    <name type="scientific">Methylocystis iwaonis</name>
    <dbReference type="NCBI Taxonomy" id="2885079"/>
    <lineage>
        <taxon>Bacteria</taxon>
        <taxon>Pseudomonadati</taxon>
        <taxon>Pseudomonadota</taxon>
        <taxon>Alphaproteobacteria</taxon>
        <taxon>Hyphomicrobiales</taxon>
        <taxon>Methylocystaceae</taxon>
        <taxon>Methylocystis</taxon>
    </lineage>
</organism>
<dbReference type="InterPro" id="IPR004408">
    <property type="entry name" value="Biotin_CoA_COase_ligase"/>
</dbReference>
<dbReference type="Gene3D" id="2.30.30.100">
    <property type="match status" value="1"/>
</dbReference>
<evidence type="ECO:0000256" key="2">
    <source>
        <dbReference type="ARBA" id="ARBA00023267"/>
    </source>
</evidence>
<dbReference type="InterPro" id="IPR045864">
    <property type="entry name" value="aa-tRNA-synth_II/BPL/LPL"/>
</dbReference>
<feature type="domain" description="BPL/LPL catalytic" evidence="5">
    <location>
        <begin position="1"/>
        <end position="186"/>
    </location>
</feature>
<evidence type="ECO:0000256" key="1">
    <source>
        <dbReference type="ARBA" id="ARBA00022598"/>
    </source>
</evidence>
<dbReference type="PANTHER" id="PTHR12835">
    <property type="entry name" value="BIOTIN PROTEIN LIGASE"/>
    <property type="match status" value="1"/>
</dbReference>
<keyword evidence="2" id="KW-0092">Biotin</keyword>
<dbReference type="GO" id="GO:0016874">
    <property type="term" value="F:ligase activity"/>
    <property type="evidence" value="ECO:0007669"/>
    <property type="project" value="UniProtKB-KW"/>
</dbReference>
<evidence type="ECO:0000256" key="3">
    <source>
        <dbReference type="ARBA" id="ARBA00024227"/>
    </source>
</evidence>
<accession>A0ABM8EA29</accession>
<evidence type="ECO:0000313" key="7">
    <source>
        <dbReference type="Proteomes" id="UP001317629"/>
    </source>
</evidence>
<proteinExistence type="predicted"/>
<name>A0ABM8EA29_9HYPH</name>
<dbReference type="PANTHER" id="PTHR12835:SF5">
    <property type="entry name" value="BIOTIN--PROTEIN LIGASE"/>
    <property type="match status" value="1"/>
</dbReference>
<reference evidence="6 7" key="1">
    <citation type="journal article" date="2023" name="Int. J. Syst. Evol. Microbiol.">
        <title>Methylocystis iwaonis sp. nov., a type II methane-oxidizing bacterium from surface soil of a rice paddy field in Japan, and emended description of the genus Methylocystis (ex Whittenbury et al. 1970) Bowman et al. 1993.</title>
        <authorList>
            <person name="Kaise H."/>
            <person name="Sawadogo J.B."/>
            <person name="Alam M.S."/>
            <person name="Ueno C."/>
            <person name="Dianou D."/>
            <person name="Shinjo R."/>
            <person name="Asakawa S."/>
        </authorList>
    </citation>
    <scope>NUCLEOTIDE SEQUENCE [LARGE SCALE GENOMIC DNA]</scope>
    <source>
        <strain evidence="6 7">SS37A-Re</strain>
    </source>
</reference>
<dbReference type="SUPFAM" id="SSF55681">
    <property type="entry name" value="Class II aaRS and biotin synthetases"/>
    <property type="match status" value="1"/>
</dbReference>
<comment type="catalytic activity">
    <reaction evidence="4">
        <text>biotin + L-lysyl-[protein] + ATP = N(6)-biotinyl-L-lysyl-[protein] + AMP + diphosphate + H(+)</text>
        <dbReference type="Rhea" id="RHEA:11756"/>
        <dbReference type="Rhea" id="RHEA-COMP:9752"/>
        <dbReference type="Rhea" id="RHEA-COMP:10505"/>
        <dbReference type="ChEBI" id="CHEBI:15378"/>
        <dbReference type="ChEBI" id="CHEBI:29969"/>
        <dbReference type="ChEBI" id="CHEBI:30616"/>
        <dbReference type="ChEBI" id="CHEBI:33019"/>
        <dbReference type="ChEBI" id="CHEBI:57586"/>
        <dbReference type="ChEBI" id="CHEBI:83144"/>
        <dbReference type="ChEBI" id="CHEBI:456215"/>
        <dbReference type="EC" id="6.3.4.15"/>
    </reaction>
</comment>
<evidence type="ECO:0000259" key="5">
    <source>
        <dbReference type="PROSITE" id="PS51733"/>
    </source>
</evidence>
<dbReference type="EC" id="6.3.4.15" evidence="3"/>
<protein>
    <recommendedName>
        <fullName evidence="3">biotin--[biotin carboxyl-carrier protein] ligase</fullName>
        <ecNumber evidence="3">6.3.4.15</ecNumber>
    </recommendedName>
</protein>
<dbReference type="CDD" id="cd16442">
    <property type="entry name" value="BPL"/>
    <property type="match status" value="1"/>
</dbReference>
<dbReference type="NCBIfam" id="TIGR00121">
    <property type="entry name" value="birA_ligase"/>
    <property type="match status" value="1"/>
</dbReference>
<dbReference type="Pfam" id="PF03099">
    <property type="entry name" value="BPL_LplA_LipB"/>
    <property type="match status" value="1"/>
</dbReference>
<dbReference type="Proteomes" id="UP001317629">
    <property type="component" value="Chromosome"/>
</dbReference>
<keyword evidence="1 6" id="KW-0436">Ligase</keyword>
<dbReference type="InterPro" id="IPR003142">
    <property type="entry name" value="BPL_C"/>
</dbReference>
<evidence type="ECO:0000313" key="6">
    <source>
        <dbReference type="EMBL" id="BDV34833.1"/>
    </source>
</evidence>
<dbReference type="EMBL" id="AP027142">
    <property type="protein sequence ID" value="BDV34833.1"/>
    <property type="molecule type" value="Genomic_DNA"/>
</dbReference>
<dbReference type="PROSITE" id="PS51733">
    <property type="entry name" value="BPL_LPL_CATALYTIC"/>
    <property type="match status" value="1"/>
</dbReference>
<dbReference type="InterPro" id="IPR004143">
    <property type="entry name" value="BPL_LPL_catalytic"/>
</dbReference>
<dbReference type="Gene3D" id="3.30.930.10">
    <property type="entry name" value="Bira Bifunctional Protein, Domain 2"/>
    <property type="match status" value="1"/>
</dbReference>
<dbReference type="Pfam" id="PF02237">
    <property type="entry name" value="BPL_C"/>
    <property type="match status" value="1"/>
</dbReference>
<evidence type="ECO:0000256" key="4">
    <source>
        <dbReference type="ARBA" id="ARBA00047846"/>
    </source>
</evidence>
<keyword evidence="7" id="KW-1185">Reference proteome</keyword>
<gene>
    <name evidence="6" type="primary">birA</name>
    <name evidence="6" type="ORF">SS37A_23620</name>
</gene>